<evidence type="ECO:0000256" key="2">
    <source>
        <dbReference type="ARBA" id="ARBA00011881"/>
    </source>
</evidence>
<proteinExistence type="inferred from homology"/>
<dbReference type="SUPFAM" id="SSF51735">
    <property type="entry name" value="NAD(P)-binding Rossmann-fold domains"/>
    <property type="match status" value="1"/>
</dbReference>
<dbReference type="Proteomes" id="UP001634394">
    <property type="component" value="Unassembled WGS sequence"/>
</dbReference>
<dbReference type="InterPro" id="IPR036291">
    <property type="entry name" value="NAD(P)-bd_dom_sf"/>
</dbReference>
<dbReference type="PANTHER" id="PTHR44252:SF3">
    <property type="entry name" value="D-ERYTHRULOSE REDUCTASE-RELATED"/>
    <property type="match status" value="1"/>
</dbReference>
<dbReference type="InterPro" id="IPR020904">
    <property type="entry name" value="Sc_DH/Rdtase_CS"/>
</dbReference>
<comment type="similarity">
    <text evidence="1 5">Belongs to the short-chain dehydrogenases/reductases (SDR) family.</text>
</comment>
<dbReference type="EMBL" id="JBJQND010000007">
    <property type="protein sequence ID" value="KAL3870406.1"/>
    <property type="molecule type" value="Genomic_DNA"/>
</dbReference>
<dbReference type="AlphaFoldDB" id="A0ABD3W9X9"/>
<keyword evidence="4" id="KW-0560">Oxidoreductase</keyword>
<sequence length="256" mass="27368">MVLTIYCIPTYCIGRSESVAANVLTVEDIRMNIRFDGKRALVTGAGRGIGRGIITKLAECGAECVALSKTPENLESLKNEVPGIQTIAVDLADWTATRHALENVGKIDLLVNNAGILSISPFLETAKDDLDKVLDVNFKAIFNVSQIVARGMVERGNGGAIVNVSSVASRIAFKNMASYCSSKGALDSLTQVMATELAPHKIRVNSVHPHIVQSTDMGNWAADCPGTGEFYLSRIPLNIFPGKCGGCCQRSCVPIK</sequence>
<evidence type="ECO:0000256" key="4">
    <source>
        <dbReference type="ARBA" id="ARBA00023002"/>
    </source>
</evidence>
<name>A0ABD3W9X9_SINWO</name>
<keyword evidence="7" id="KW-1185">Reference proteome</keyword>
<dbReference type="Pfam" id="PF00106">
    <property type="entry name" value="adh_short"/>
    <property type="match status" value="1"/>
</dbReference>
<dbReference type="PRINTS" id="PR00081">
    <property type="entry name" value="GDHRDH"/>
</dbReference>
<dbReference type="GO" id="GO:0016616">
    <property type="term" value="F:oxidoreductase activity, acting on the CH-OH group of donors, NAD or NADP as acceptor"/>
    <property type="evidence" value="ECO:0007669"/>
    <property type="project" value="UniProtKB-ARBA"/>
</dbReference>
<reference evidence="6 7" key="1">
    <citation type="submission" date="2024-11" db="EMBL/GenBank/DDBJ databases">
        <title>Chromosome-level genome assembly of the freshwater bivalve Anodonta woodiana.</title>
        <authorList>
            <person name="Chen X."/>
        </authorList>
    </citation>
    <scope>NUCLEOTIDE SEQUENCE [LARGE SCALE GENOMIC DNA]</scope>
    <source>
        <strain evidence="6">MN2024</strain>
        <tissue evidence="6">Gills</tissue>
    </source>
</reference>
<comment type="caution">
    <text evidence="6">The sequence shown here is derived from an EMBL/GenBank/DDBJ whole genome shotgun (WGS) entry which is preliminary data.</text>
</comment>
<dbReference type="PRINTS" id="PR00080">
    <property type="entry name" value="SDRFAMILY"/>
</dbReference>
<evidence type="ECO:0000256" key="3">
    <source>
        <dbReference type="ARBA" id="ARBA00022857"/>
    </source>
</evidence>
<keyword evidence="3" id="KW-0521">NADP</keyword>
<protein>
    <recommendedName>
        <fullName evidence="8">L-xylulose reductase</fullName>
    </recommendedName>
</protein>
<dbReference type="PANTHER" id="PTHR44252">
    <property type="entry name" value="D-ERYTHRULOSE REDUCTASE"/>
    <property type="match status" value="1"/>
</dbReference>
<comment type="subunit">
    <text evidence="2">Homotetramer.</text>
</comment>
<dbReference type="InterPro" id="IPR002347">
    <property type="entry name" value="SDR_fam"/>
</dbReference>
<organism evidence="6 7">
    <name type="scientific">Sinanodonta woodiana</name>
    <name type="common">Chinese pond mussel</name>
    <name type="synonym">Anodonta woodiana</name>
    <dbReference type="NCBI Taxonomy" id="1069815"/>
    <lineage>
        <taxon>Eukaryota</taxon>
        <taxon>Metazoa</taxon>
        <taxon>Spiralia</taxon>
        <taxon>Lophotrochozoa</taxon>
        <taxon>Mollusca</taxon>
        <taxon>Bivalvia</taxon>
        <taxon>Autobranchia</taxon>
        <taxon>Heteroconchia</taxon>
        <taxon>Palaeoheterodonta</taxon>
        <taxon>Unionida</taxon>
        <taxon>Unionoidea</taxon>
        <taxon>Unionidae</taxon>
        <taxon>Unioninae</taxon>
        <taxon>Sinanodonta</taxon>
    </lineage>
</organism>
<evidence type="ECO:0000313" key="6">
    <source>
        <dbReference type="EMBL" id="KAL3870406.1"/>
    </source>
</evidence>
<evidence type="ECO:0000256" key="5">
    <source>
        <dbReference type="RuleBase" id="RU000363"/>
    </source>
</evidence>
<dbReference type="FunFam" id="3.40.50.720:FF:000084">
    <property type="entry name" value="Short-chain dehydrogenase reductase"/>
    <property type="match status" value="1"/>
</dbReference>
<dbReference type="PROSITE" id="PS00061">
    <property type="entry name" value="ADH_SHORT"/>
    <property type="match status" value="1"/>
</dbReference>
<dbReference type="Gene3D" id="3.40.50.720">
    <property type="entry name" value="NAD(P)-binding Rossmann-like Domain"/>
    <property type="match status" value="1"/>
</dbReference>
<accession>A0ABD3W9X9</accession>
<dbReference type="InterPro" id="IPR051737">
    <property type="entry name" value="L-xylulose/Carbonyl_redctase"/>
</dbReference>
<evidence type="ECO:0000313" key="7">
    <source>
        <dbReference type="Proteomes" id="UP001634394"/>
    </source>
</evidence>
<evidence type="ECO:0000256" key="1">
    <source>
        <dbReference type="ARBA" id="ARBA00006484"/>
    </source>
</evidence>
<gene>
    <name evidence="6" type="ORF">ACJMK2_038474</name>
</gene>
<evidence type="ECO:0008006" key="8">
    <source>
        <dbReference type="Google" id="ProtNLM"/>
    </source>
</evidence>